<dbReference type="STRING" id="77044.A0A1W2TAM6"/>
<keyword evidence="2" id="KW-1133">Transmembrane helix</keyword>
<dbReference type="EMBL" id="DF977518">
    <property type="protein sequence ID" value="GAP82440.2"/>
    <property type="molecule type" value="Genomic_DNA"/>
</dbReference>
<dbReference type="OMA" id="CIQIRIT"/>
<evidence type="ECO:0008006" key="5">
    <source>
        <dbReference type="Google" id="ProtNLM"/>
    </source>
</evidence>
<gene>
    <name evidence="3" type="ORF">SAMD00023353_7300120</name>
</gene>
<reference evidence="3" key="1">
    <citation type="submission" date="2016-03" db="EMBL/GenBank/DDBJ databases">
        <title>Draft genome sequence of Rosellinia necatrix.</title>
        <authorList>
            <person name="Kanematsu S."/>
        </authorList>
    </citation>
    <scope>NUCLEOTIDE SEQUENCE [LARGE SCALE GENOMIC DNA]</scope>
    <source>
        <strain evidence="3">W97</strain>
    </source>
</reference>
<keyword evidence="4" id="KW-1185">Reference proteome</keyword>
<proteinExistence type="predicted"/>
<feature type="region of interest" description="Disordered" evidence="1">
    <location>
        <begin position="290"/>
        <end position="324"/>
    </location>
</feature>
<evidence type="ECO:0000256" key="2">
    <source>
        <dbReference type="SAM" id="Phobius"/>
    </source>
</evidence>
<name>A0A1W2TAM6_ROSNE</name>
<feature type="compositionally biased region" description="Low complexity" evidence="1">
    <location>
        <begin position="138"/>
        <end position="149"/>
    </location>
</feature>
<feature type="compositionally biased region" description="Gly residues" evidence="1">
    <location>
        <begin position="505"/>
        <end position="518"/>
    </location>
</feature>
<feature type="compositionally biased region" description="Polar residues" evidence="1">
    <location>
        <begin position="1"/>
        <end position="13"/>
    </location>
</feature>
<dbReference type="Proteomes" id="UP000054516">
    <property type="component" value="Unassembled WGS sequence"/>
</dbReference>
<keyword evidence="2" id="KW-0812">Transmembrane</keyword>
<organism evidence="3">
    <name type="scientific">Rosellinia necatrix</name>
    <name type="common">White root-rot fungus</name>
    <dbReference type="NCBI Taxonomy" id="77044"/>
    <lineage>
        <taxon>Eukaryota</taxon>
        <taxon>Fungi</taxon>
        <taxon>Dikarya</taxon>
        <taxon>Ascomycota</taxon>
        <taxon>Pezizomycotina</taxon>
        <taxon>Sordariomycetes</taxon>
        <taxon>Xylariomycetidae</taxon>
        <taxon>Xylariales</taxon>
        <taxon>Xylariaceae</taxon>
        <taxon>Rosellinia</taxon>
    </lineage>
</organism>
<feature type="compositionally biased region" description="Basic and acidic residues" evidence="1">
    <location>
        <begin position="488"/>
        <end position="497"/>
    </location>
</feature>
<feature type="compositionally biased region" description="Basic residues" evidence="1">
    <location>
        <begin position="118"/>
        <end position="133"/>
    </location>
</feature>
<keyword evidence="2" id="KW-0472">Membrane</keyword>
<feature type="compositionally biased region" description="Low complexity" evidence="1">
    <location>
        <begin position="182"/>
        <end position="197"/>
    </location>
</feature>
<evidence type="ECO:0000256" key="1">
    <source>
        <dbReference type="SAM" id="MobiDB-lite"/>
    </source>
</evidence>
<feature type="compositionally biased region" description="Polar residues" evidence="1">
    <location>
        <begin position="21"/>
        <end position="38"/>
    </location>
</feature>
<feature type="compositionally biased region" description="Low complexity" evidence="1">
    <location>
        <begin position="92"/>
        <end position="113"/>
    </location>
</feature>
<sequence>MPYSDNMYSTGNESDNEDYTSRLSPSDGQFPASSSNITPHIPNIYIPDPTLQQQRAERAERAERGAESKAREAEEDKRLSSRTGPGSHPSEQSFFSRQQQQQRQAATTTTATFVSSPPRHHHHHHHHRHHHHREVTYSPSSAAAESQAPVGFPPSRAWSPSVYSEAPPAYSPSPPDSLIPHTTATTTASSSSSSTASLRDSHPPRSYNTFGFSRSIMGAPPSDIEGERLLGPPQPESMGGPPAEHEPPGDGPAWTRRARRHLPRRLGWKYALLALVVLVVSAASLSGILSFSSSRPKDGDNATPGESQPVELEPEVPQTPGGQAPGPVFQPPYCRGEQHRFDDQILALDFRRSLNFTFKEAGYKNHGSLSVHVAGRLDVRRLKEGDGEPRVVLEIATNEPSLRLYTSLDADAQEMRVTVPEVHESTVPGQRPCVEMKGTVWVPAAGAELGILALRAVHLDVLLFDDLSLRVADYTEVTAVAGDVRARAAEPSSHGDDSQGASILSGGGGDGGDGGGVGQAAPWAFDSRVIEVRTTSGDILGDWPLYDLLGLHTTSGAIRAGITPLPGLPADDGHPEKPAVLSLTTISGAISVTEPIDADADGDDDGYPSPSRLPRRDYLVDVRSTSGGVRAALAFGAGITVRTTASDVALRLLPVLNIGNRGSGSGSGGGGGLGPGNPAQLETVTTSGATAVRVLEPLLYGDSDNDNNDDGEATRALDCLEATHKSTSGNVGLRYPRAWEGTLYAETTAGRLAARGRGLRVLRREGGWPGAKMEARKGEPGDKSTIRVHALLGGMDALIGDEA</sequence>
<feature type="transmembrane region" description="Helical" evidence="2">
    <location>
        <begin position="266"/>
        <end position="291"/>
    </location>
</feature>
<protein>
    <recommendedName>
        <fullName evidence="5">Adhesin domain-containing protein</fullName>
    </recommendedName>
</protein>
<feature type="region of interest" description="Disordered" evidence="1">
    <location>
        <begin position="594"/>
        <end position="613"/>
    </location>
</feature>
<feature type="compositionally biased region" description="Acidic residues" evidence="1">
    <location>
        <begin position="596"/>
        <end position="606"/>
    </location>
</feature>
<feature type="region of interest" description="Disordered" evidence="1">
    <location>
        <begin position="1"/>
        <end position="255"/>
    </location>
</feature>
<evidence type="ECO:0000313" key="3">
    <source>
        <dbReference type="EMBL" id="GAP82440.2"/>
    </source>
</evidence>
<feature type="region of interest" description="Disordered" evidence="1">
    <location>
        <begin position="488"/>
        <end position="518"/>
    </location>
</feature>
<dbReference type="AlphaFoldDB" id="A0A1W2TAM6"/>
<evidence type="ECO:0000313" key="4">
    <source>
        <dbReference type="Proteomes" id="UP000054516"/>
    </source>
</evidence>
<feature type="compositionally biased region" description="Low complexity" evidence="1">
    <location>
        <begin position="159"/>
        <end position="168"/>
    </location>
</feature>
<feature type="compositionally biased region" description="Basic and acidic residues" evidence="1">
    <location>
        <begin position="55"/>
        <end position="79"/>
    </location>
</feature>
<accession>A0A1W2TAM6</accession>
<dbReference type="OrthoDB" id="3539644at2759"/>